<organism evidence="10 11">
    <name type="scientific">Pterulicium gracile</name>
    <dbReference type="NCBI Taxonomy" id="1884261"/>
    <lineage>
        <taxon>Eukaryota</taxon>
        <taxon>Fungi</taxon>
        <taxon>Dikarya</taxon>
        <taxon>Basidiomycota</taxon>
        <taxon>Agaricomycotina</taxon>
        <taxon>Agaricomycetes</taxon>
        <taxon>Agaricomycetidae</taxon>
        <taxon>Agaricales</taxon>
        <taxon>Pleurotineae</taxon>
        <taxon>Pterulaceae</taxon>
        <taxon>Pterulicium</taxon>
    </lineage>
</organism>
<dbReference type="PANTHER" id="PTHR38050">
    <property type="match status" value="1"/>
</dbReference>
<evidence type="ECO:0000256" key="7">
    <source>
        <dbReference type="ARBA" id="ARBA00023277"/>
    </source>
</evidence>
<dbReference type="EMBL" id="ML178846">
    <property type="protein sequence ID" value="TFK97605.1"/>
    <property type="molecule type" value="Genomic_DNA"/>
</dbReference>
<dbReference type="PANTHER" id="PTHR38050:SF2">
    <property type="entry name" value="FERULOYL ESTERASE C-RELATED"/>
    <property type="match status" value="1"/>
</dbReference>
<gene>
    <name evidence="10" type="ORF">BDV98DRAFT_469317</name>
</gene>
<dbReference type="AlphaFoldDB" id="A0A5C3Q691"/>
<keyword evidence="5" id="KW-0732">Signal</keyword>
<comment type="catalytic activity">
    <reaction evidence="9">
        <text>feruloyl-polysaccharide + H2O = ferulate + polysaccharide.</text>
        <dbReference type="EC" id="3.1.1.73"/>
    </reaction>
</comment>
<keyword evidence="7" id="KW-0119">Carbohydrate metabolism</keyword>
<protein>
    <recommendedName>
        <fullName evidence="2">feruloyl esterase</fullName>
        <ecNumber evidence="2">3.1.1.73</ecNumber>
    </recommendedName>
</protein>
<comment type="subcellular location">
    <subcellularLocation>
        <location evidence="1">Secreted</location>
    </subcellularLocation>
</comment>
<dbReference type="GO" id="GO:0045493">
    <property type="term" value="P:xylan catabolic process"/>
    <property type="evidence" value="ECO:0007669"/>
    <property type="project" value="UniProtKB-KW"/>
</dbReference>
<sequence>NRSYLLWIPASYNPASKTYYPFILSYHGAAASSCNQAQLDQLASPFFNKNHLVAYPQGINSVWQGAPDVDSDDIGFTTAVIDNIQANYWIDEKRIFATGKSQGGGMAGILACDPKLSVRIAAFAPIAGAHYQHNSTVSSSGNKICNGKSVVTQCNPGRKQVPILQIHGGADDVIAYTGGARRGKCLPTIPHYVKTWAGFNGLAAQNVSKALTSQAKVYQFGTGANQGLVTHVYAGDRVGHSWMATIGNNDNGINGDGPASFNASSVIMDFF</sequence>
<dbReference type="GO" id="GO:0030600">
    <property type="term" value="F:feruloyl esterase activity"/>
    <property type="evidence" value="ECO:0007669"/>
    <property type="project" value="UniProtKB-EC"/>
</dbReference>
<accession>A0A5C3Q691</accession>
<evidence type="ECO:0000256" key="6">
    <source>
        <dbReference type="ARBA" id="ARBA00022801"/>
    </source>
</evidence>
<evidence type="ECO:0000256" key="5">
    <source>
        <dbReference type="ARBA" id="ARBA00022729"/>
    </source>
</evidence>
<evidence type="ECO:0000256" key="8">
    <source>
        <dbReference type="ARBA" id="ARBA00023326"/>
    </source>
</evidence>
<evidence type="ECO:0000313" key="10">
    <source>
        <dbReference type="EMBL" id="TFK97605.1"/>
    </source>
</evidence>
<dbReference type="Gene3D" id="3.40.50.1820">
    <property type="entry name" value="alpha/beta hydrolase"/>
    <property type="match status" value="1"/>
</dbReference>
<dbReference type="Proteomes" id="UP000305067">
    <property type="component" value="Unassembled WGS sequence"/>
</dbReference>
<proteinExistence type="predicted"/>
<feature type="non-terminal residue" evidence="10">
    <location>
        <position position="1"/>
    </location>
</feature>
<name>A0A5C3Q691_9AGAR</name>
<reference evidence="10 11" key="1">
    <citation type="journal article" date="2019" name="Nat. Ecol. Evol.">
        <title>Megaphylogeny resolves global patterns of mushroom evolution.</title>
        <authorList>
            <person name="Varga T."/>
            <person name="Krizsan K."/>
            <person name="Foldi C."/>
            <person name="Dima B."/>
            <person name="Sanchez-Garcia M."/>
            <person name="Sanchez-Ramirez S."/>
            <person name="Szollosi G.J."/>
            <person name="Szarkandi J.G."/>
            <person name="Papp V."/>
            <person name="Albert L."/>
            <person name="Andreopoulos W."/>
            <person name="Angelini C."/>
            <person name="Antonin V."/>
            <person name="Barry K.W."/>
            <person name="Bougher N.L."/>
            <person name="Buchanan P."/>
            <person name="Buyck B."/>
            <person name="Bense V."/>
            <person name="Catcheside P."/>
            <person name="Chovatia M."/>
            <person name="Cooper J."/>
            <person name="Damon W."/>
            <person name="Desjardin D."/>
            <person name="Finy P."/>
            <person name="Geml J."/>
            <person name="Haridas S."/>
            <person name="Hughes K."/>
            <person name="Justo A."/>
            <person name="Karasinski D."/>
            <person name="Kautmanova I."/>
            <person name="Kiss B."/>
            <person name="Kocsube S."/>
            <person name="Kotiranta H."/>
            <person name="LaButti K.M."/>
            <person name="Lechner B.E."/>
            <person name="Liimatainen K."/>
            <person name="Lipzen A."/>
            <person name="Lukacs Z."/>
            <person name="Mihaltcheva S."/>
            <person name="Morgado L.N."/>
            <person name="Niskanen T."/>
            <person name="Noordeloos M.E."/>
            <person name="Ohm R.A."/>
            <person name="Ortiz-Santana B."/>
            <person name="Ovrebo C."/>
            <person name="Racz N."/>
            <person name="Riley R."/>
            <person name="Savchenko A."/>
            <person name="Shiryaev A."/>
            <person name="Soop K."/>
            <person name="Spirin V."/>
            <person name="Szebenyi C."/>
            <person name="Tomsovsky M."/>
            <person name="Tulloss R.E."/>
            <person name="Uehling J."/>
            <person name="Grigoriev I.V."/>
            <person name="Vagvolgyi C."/>
            <person name="Papp T."/>
            <person name="Martin F.M."/>
            <person name="Miettinen O."/>
            <person name="Hibbett D.S."/>
            <person name="Nagy L.G."/>
        </authorList>
    </citation>
    <scope>NUCLEOTIDE SEQUENCE [LARGE SCALE GENOMIC DNA]</scope>
    <source>
        <strain evidence="10 11">CBS 309.79</strain>
    </source>
</reference>
<dbReference type="STRING" id="1884261.A0A5C3Q691"/>
<evidence type="ECO:0000256" key="4">
    <source>
        <dbReference type="ARBA" id="ARBA00022651"/>
    </source>
</evidence>
<dbReference type="InterPro" id="IPR043595">
    <property type="entry name" value="FaeB/C/D"/>
</dbReference>
<dbReference type="InterPro" id="IPR029058">
    <property type="entry name" value="AB_hydrolase_fold"/>
</dbReference>
<keyword evidence="6 10" id="KW-0378">Hydrolase</keyword>
<keyword evidence="8" id="KW-0624">Polysaccharide degradation</keyword>
<dbReference type="GO" id="GO:0005576">
    <property type="term" value="C:extracellular region"/>
    <property type="evidence" value="ECO:0007669"/>
    <property type="project" value="UniProtKB-SubCell"/>
</dbReference>
<dbReference type="OrthoDB" id="424610at2759"/>
<keyword evidence="11" id="KW-1185">Reference proteome</keyword>
<dbReference type="SUPFAM" id="SSF53474">
    <property type="entry name" value="alpha/beta-Hydrolases"/>
    <property type="match status" value="1"/>
</dbReference>
<evidence type="ECO:0000256" key="3">
    <source>
        <dbReference type="ARBA" id="ARBA00022525"/>
    </source>
</evidence>
<feature type="non-terminal residue" evidence="10">
    <location>
        <position position="271"/>
    </location>
</feature>
<keyword evidence="4" id="KW-0858">Xylan degradation</keyword>
<evidence type="ECO:0000256" key="2">
    <source>
        <dbReference type="ARBA" id="ARBA00013091"/>
    </source>
</evidence>
<keyword evidence="3" id="KW-0964">Secreted</keyword>
<evidence type="ECO:0000256" key="1">
    <source>
        <dbReference type="ARBA" id="ARBA00004613"/>
    </source>
</evidence>
<evidence type="ECO:0000313" key="11">
    <source>
        <dbReference type="Proteomes" id="UP000305067"/>
    </source>
</evidence>
<dbReference type="EC" id="3.1.1.73" evidence="2"/>
<evidence type="ECO:0000256" key="9">
    <source>
        <dbReference type="ARBA" id="ARBA00034075"/>
    </source>
</evidence>